<reference evidence="2" key="1">
    <citation type="submission" date="2024-05" db="EMBL/GenBank/DDBJ databases">
        <title>Planctomycetes of the genus Singulisphaera possess chitinolytic capabilities.</title>
        <authorList>
            <person name="Ivanova A."/>
        </authorList>
    </citation>
    <scope>NUCLEOTIDE SEQUENCE</scope>
    <source>
        <strain evidence="2">Ch08T</strain>
    </source>
</reference>
<dbReference type="RefSeq" id="WP_406701089.1">
    <property type="nucleotide sequence ID" value="NZ_CP155447.1"/>
</dbReference>
<dbReference type="Pfam" id="PF07963">
    <property type="entry name" value="N_methyl"/>
    <property type="match status" value="1"/>
</dbReference>
<feature type="transmembrane region" description="Helical" evidence="1">
    <location>
        <begin position="17"/>
        <end position="40"/>
    </location>
</feature>
<keyword evidence="1" id="KW-0812">Transmembrane</keyword>
<dbReference type="AlphaFoldDB" id="A0AAU7CRL8"/>
<keyword evidence="1" id="KW-1133">Transmembrane helix</keyword>
<name>A0AAU7CRL8_9BACT</name>
<accession>A0AAU7CRL8</accession>
<keyword evidence="1" id="KW-0472">Membrane</keyword>
<protein>
    <submittedName>
        <fullName evidence="2">Prepilin-type N-terminal cleavage/methylation domain-containing protein</fullName>
    </submittedName>
</protein>
<sequence>MILRTPRGRSGITLTEILISILILGIGMVSLATLFPLGLLRLRDANRLSRSATLTESATADTETRDLLNKSSFLNSNYSPWYTLPAYTPWPYDPWVQDTPSFRGDPIQGPAFGAYRGTGAFNTGNVPPHDKPAPALFIPGPGLPVAYDPLWRQQTSIYPGVLGQSEARFASGIGFVRPDPDGAAPSAHGLQRLTNFTPFLPAINPRSNSVPSIFVSPEDMVLQSDKDSGAGANALSPIVPDMSFPPDSTTQMLSPQYDWNYTWMFTGQQADCTNGSVFVGDIVVFEKRPFAVDPTVAPFDSNITSVVAGETVVEAIFGYTGRVTVGRTGASRGYGSTANRAVLLRWSDKMPDPEIKVGNWIADVTYERNAIVDYRRRITDPDNGNVGDAGAYYPYQRCHWYQIAKRTEAGPGQAFAGDPPTTDVTYREMTVWVSTPLRALTLLSNSSTPVGSPVHVNAALVSPYVVNVFPRTIYTR</sequence>
<proteinExistence type="predicted"/>
<gene>
    <name evidence="2" type="ORF">V5E97_20100</name>
</gene>
<dbReference type="EMBL" id="CP155447">
    <property type="protein sequence ID" value="XBH08257.1"/>
    <property type="molecule type" value="Genomic_DNA"/>
</dbReference>
<organism evidence="2">
    <name type="scientific">Singulisphaera sp. Ch08</name>
    <dbReference type="NCBI Taxonomy" id="3120278"/>
    <lineage>
        <taxon>Bacteria</taxon>
        <taxon>Pseudomonadati</taxon>
        <taxon>Planctomycetota</taxon>
        <taxon>Planctomycetia</taxon>
        <taxon>Isosphaerales</taxon>
        <taxon>Isosphaeraceae</taxon>
        <taxon>Singulisphaera</taxon>
    </lineage>
</organism>
<evidence type="ECO:0000256" key="1">
    <source>
        <dbReference type="SAM" id="Phobius"/>
    </source>
</evidence>
<dbReference type="InterPro" id="IPR012902">
    <property type="entry name" value="N_methyl_site"/>
</dbReference>
<evidence type="ECO:0000313" key="2">
    <source>
        <dbReference type="EMBL" id="XBH08257.1"/>
    </source>
</evidence>